<protein>
    <submittedName>
        <fullName evidence="1">Glutamyl-tRNA(Gln) amidotransferase subunit E</fullName>
    </submittedName>
</protein>
<keyword evidence="1" id="KW-0808">Transferase</keyword>
<organism evidence="1">
    <name type="scientific">Lygus hesperus</name>
    <name type="common">Western plant bug</name>
    <dbReference type="NCBI Taxonomy" id="30085"/>
    <lineage>
        <taxon>Eukaryota</taxon>
        <taxon>Metazoa</taxon>
        <taxon>Ecdysozoa</taxon>
        <taxon>Arthropoda</taxon>
        <taxon>Hexapoda</taxon>
        <taxon>Insecta</taxon>
        <taxon>Pterygota</taxon>
        <taxon>Neoptera</taxon>
        <taxon>Paraneoptera</taxon>
        <taxon>Hemiptera</taxon>
        <taxon>Heteroptera</taxon>
        <taxon>Panheteroptera</taxon>
        <taxon>Cimicomorpha</taxon>
        <taxon>Miridae</taxon>
        <taxon>Mirini</taxon>
        <taxon>Lygus</taxon>
    </lineage>
</organism>
<reference evidence="1" key="2">
    <citation type="submission" date="2014-07" db="EMBL/GenBank/DDBJ databases">
        <authorList>
            <person name="Hull J."/>
        </authorList>
    </citation>
    <scope>NUCLEOTIDE SEQUENCE</scope>
</reference>
<dbReference type="EMBL" id="GBHO01004278">
    <property type="protein sequence ID" value="JAG39326.1"/>
    <property type="molecule type" value="Transcribed_RNA"/>
</dbReference>
<proteinExistence type="predicted"/>
<dbReference type="AlphaFoldDB" id="A0A0A9Z617"/>
<reference evidence="1" key="1">
    <citation type="journal article" date="2014" name="PLoS ONE">
        <title>Transcriptome-Based Identification of ABC Transporters in the Western Tarnished Plant Bug Lygus hesperus.</title>
        <authorList>
            <person name="Hull J.J."/>
            <person name="Chaney K."/>
            <person name="Geib S.M."/>
            <person name="Fabrick J.A."/>
            <person name="Brent C.S."/>
            <person name="Walsh D."/>
            <person name="Lavine L.C."/>
        </authorList>
    </citation>
    <scope>NUCLEOTIDE SEQUENCE</scope>
</reference>
<evidence type="ECO:0000313" key="1">
    <source>
        <dbReference type="EMBL" id="JAG39326.1"/>
    </source>
</evidence>
<feature type="non-terminal residue" evidence="1">
    <location>
        <position position="1"/>
    </location>
</feature>
<dbReference type="GO" id="GO:0016740">
    <property type="term" value="F:transferase activity"/>
    <property type="evidence" value="ECO:0007669"/>
    <property type="project" value="UniProtKB-KW"/>
</dbReference>
<accession>A0A0A9Z617</accession>
<sequence length="117" mass="14099">EIFDPREDVKYLSNNKMCLIRWCFKLRGGLLFLNNVPWRQGVERRCAMCNSGEEEDLFHFMGVCSILVEWRMKWFSQSRLSRQECLDLLKTPNMEKLAGYAREACKYRWALIQEFNY</sequence>
<gene>
    <name evidence="1" type="primary">gatE</name>
    <name evidence="1" type="ORF">CM83_103655</name>
</gene>
<name>A0A0A9Z617_LYGHE</name>